<dbReference type="RefSeq" id="WP_079537410.1">
    <property type="nucleotide sequence ID" value="NZ_LT670844.1"/>
</dbReference>
<evidence type="ECO:0000313" key="1">
    <source>
        <dbReference type="EMBL" id="SHJ70226.1"/>
    </source>
</evidence>
<sequence>MSYLIAALDDALAQAGEDIILRRVIGTAPNQVNIDVKCRARVNAATVQQLVAAIPATEMNVILSPTQINNAQWPGGHIPLQPPFDVDQRIPRVGGADKMIVRNVLRSITFVDAKVINGELVRLDVRVSG</sequence>
<gene>
    <name evidence="1" type="ORF">SAMN05444159_1268</name>
</gene>
<reference evidence="1 2" key="1">
    <citation type="submission" date="2016-11" db="EMBL/GenBank/DDBJ databases">
        <authorList>
            <person name="Jaros S."/>
            <person name="Januszkiewicz K."/>
            <person name="Wedrychowicz H."/>
        </authorList>
    </citation>
    <scope>NUCLEOTIDE SEQUENCE [LARGE SCALE GENOMIC DNA]</scope>
    <source>
        <strain evidence="1 2">GAS499</strain>
    </source>
</reference>
<dbReference type="EMBL" id="LT670844">
    <property type="protein sequence ID" value="SHJ70226.1"/>
    <property type="molecule type" value="Genomic_DNA"/>
</dbReference>
<accession>A0A1M6LGC7</accession>
<dbReference type="Proteomes" id="UP000189935">
    <property type="component" value="Chromosome I"/>
</dbReference>
<proteinExistence type="predicted"/>
<evidence type="ECO:0000313" key="2">
    <source>
        <dbReference type="Proteomes" id="UP000189935"/>
    </source>
</evidence>
<protein>
    <submittedName>
        <fullName evidence="1">Uncharacterized protein</fullName>
    </submittedName>
</protein>
<organism evidence="1 2">
    <name type="scientific">Bradyrhizobium lablabi</name>
    <dbReference type="NCBI Taxonomy" id="722472"/>
    <lineage>
        <taxon>Bacteria</taxon>
        <taxon>Pseudomonadati</taxon>
        <taxon>Pseudomonadota</taxon>
        <taxon>Alphaproteobacteria</taxon>
        <taxon>Hyphomicrobiales</taxon>
        <taxon>Nitrobacteraceae</taxon>
        <taxon>Bradyrhizobium</taxon>
    </lineage>
</organism>
<name>A0A1M6LGC7_9BRAD</name>
<dbReference type="AlphaFoldDB" id="A0A1M6LGC7"/>
<dbReference type="OrthoDB" id="8398988at2"/>